<dbReference type="VEuPathDB" id="FungiDB:PYU1_G014311"/>
<dbReference type="OMA" id="DETEMMM"/>
<feature type="transmembrane region" description="Helical" evidence="1">
    <location>
        <begin position="20"/>
        <end position="38"/>
    </location>
</feature>
<dbReference type="EMBL" id="GL376566">
    <property type="status" value="NOT_ANNOTATED_CDS"/>
    <property type="molecule type" value="Genomic_DNA"/>
</dbReference>
<keyword evidence="1" id="KW-0472">Membrane</keyword>
<dbReference type="HOGENOM" id="CLU_155555_0_0_1"/>
<dbReference type="Proteomes" id="UP000019132">
    <property type="component" value="Unassembled WGS sequence"/>
</dbReference>
<evidence type="ECO:0000313" key="3">
    <source>
        <dbReference type="Proteomes" id="UP000019132"/>
    </source>
</evidence>
<evidence type="ECO:0000313" key="2">
    <source>
        <dbReference type="EnsemblProtists" id="PYU1_T014341"/>
    </source>
</evidence>
<reference evidence="3" key="2">
    <citation type="submission" date="2010-04" db="EMBL/GenBank/DDBJ databases">
        <authorList>
            <person name="Buell R."/>
            <person name="Hamilton J."/>
            <person name="Hostetler J."/>
        </authorList>
    </citation>
    <scope>NUCLEOTIDE SEQUENCE [LARGE SCALE GENOMIC DNA]</scope>
    <source>
        <strain evidence="3">DAOM:BR144</strain>
    </source>
</reference>
<reference evidence="2" key="3">
    <citation type="submission" date="2015-02" db="UniProtKB">
        <authorList>
            <consortium name="EnsemblProtists"/>
        </authorList>
    </citation>
    <scope>IDENTIFICATION</scope>
    <source>
        <strain evidence="2">DAOM BR144</strain>
    </source>
</reference>
<dbReference type="eggNOG" id="ENOG502SR77">
    <property type="taxonomic scope" value="Eukaryota"/>
</dbReference>
<keyword evidence="1" id="KW-0812">Transmembrane</keyword>
<dbReference type="EnsemblProtists" id="PYU1_T014341">
    <property type="protein sequence ID" value="PYU1_T014341"/>
    <property type="gene ID" value="PYU1_G014311"/>
</dbReference>
<accession>K3XAU2</accession>
<dbReference type="InParanoid" id="K3XAU2"/>
<sequence length="97" mass="10932">MLVVFGSSNAFGRDVNEAEMLLLATTVFVVSVLVALVYKLARGWEEKDFFGSGASLLPLTHPRRVTNRWVNSRKNHFGKLGTIMENEVFVIETKRSM</sequence>
<name>K3XAU2_GLOUD</name>
<protein>
    <submittedName>
        <fullName evidence="2">Uncharacterized protein</fullName>
    </submittedName>
</protein>
<reference evidence="3" key="1">
    <citation type="journal article" date="2010" name="Genome Biol.">
        <title>Genome sequence of the necrotrophic plant pathogen Pythium ultimum reveals original pathogenicity mechanisms and effector repertoire.</title>
        <authorList>
            <person name="Levesque C.A."/>
            <person name="Brouwer H."/>
            <person name="Cano L."/>
            <person name="Hamilton J.P."/>
            <person name="Holt C."/>
            <person name="Huitema E."/>
            <person name="Raffaele S."/>
            <person name="Robideau G.P."/>
            <person name="Thines M."/>
            <person name="Win J."/>
            <person name="Zerillo M.M."/>
            <person name="Beakes G.W."/>
            <person name="Boore J.L."/>
            <person name="Busam D."/>
            <person name="Dumas B."/>
            <person name="Ferriera S."/>
            <person name="Fuerstenberg S.I."/>
            <person name="Gachon C.M."/>
            <person name="Gaulin E."/>
            <person name="Govers F."/>
            <person name="Grenville-Briggs L."/>
            <person name="Horner N."/>
            <person name="Hostetler J."/>
            <person name="Jiang R.H."/>
            <person name="Johnson J."/>
            <person name="Krajaejun T."/>
            <person name="Lin H."/>
            <person name="Meijer H.J."/>
            <person name="Moore B."/>
            <person name="Morris P."/>
            <person name="Phuntmart V."/>
            <person name="Puiu D."/>
            <person name="Shetty J."/>
            <person name="Stajich J.E."/>
            <person name="Tripathy S."/>
            <person name="Wawra S."/>
            <person name="van West P."/>
            <person name="Whitty B.R."/>
            <person name="Coutinho P.M."/>
            <person name="Henrissat B."/>
            <person name="Martin F."/>
            <person name="Thomas P.D."/>
            <person name="Tyler B.M."/>
            <person name="De Vries R.P."/>
            <person name="Kamoun S."/>
            <person name="Yandell M."/>
            <person name="Tisserat N."/>
            <person name="Buell C.R."/>
        </authorList>
    </citation>
    <scope>NUCLEOTIDE SEQUENCE</scope>
    <source>
        <strain evidence="3">DAOM:BR144</strain>
    </source>
</reference>
<keyword evidence="3" id="KW-1185">Reference proteome</keyword>
<keyword evidence="1" id="KW-1133">Transmembrane helix</keyword>
<evidence type="ECO:0000256" key="1">
    <source>
        <dbReference type="SAM" id="Phobius"/>
    </source>
</evidence>
<proteinExistence type="predicted"/>
<organism evidence="2 3">
    <name type="scientific">Globisporangium ultimum (strain ATCC 200006 / CBS 805.95 / DAOM BR144)</name>
    <name type="common">Pythium ultimum</name>
    <dbReference type="NCBI Taxonomy" id="431595"/>
    <lineage>
        <taxon>Eukaryota</taxon>
        <taxon>Sar</taxon>
        <taxon>Stramenopiles</taxon>
        <taxon>Oomycota</taxon>
        <taxon>Peronosporomycetes</taxon>
        <taxon>Pythiales</taxon>
        <taxon>Pythiaceae</taxon>
        <taxon>Globisporangium</taxon>
    </lineage>
</organism>
<dbReference type="AlphaFoldDB" id="K3XAU2"/>